<dbReference type="VEuPathDB" id="FungiDB:I7I53_01662"/>
<dbReference type="Proteomes" id="UP000663419">
    <property type="component" value="Chromosome 3"/>
</dbReference>
<name>A0A8A1LK01_AJEC8</name>
<dbReference type="AlphaFoldDB" id="A0A8A1LK01"/>
<gene>
    <name evidence="1" type="ORF">I7I53_01662</name>
</gene>
<proteinExistence type="predicted"/>
<dbReference type="EMBL" id="CP069104">
    <property type="protein sequence ID" value="QSS54181.1"/>
    <property type="molecule type" value="Genomic_DNA"/>
</dbReference>
<organism evidence="1 2">
    <name type="scientific">Ajellomyces capsulatus (strain H88)</name>
    <name type="common">Darling's disease fungus</name>
    <name type="synonym">Histoplasma capsulatum</name>
    <dbReference type="NCBI Taxonomy" id="544711"/>
    <lineage>
        <taxon>Eukaryota</taxon>
        <taxon>Fungi</taxon>
        <taxon>Dikarya</taxon>
        <taxon>Ascomycota</taxon>
        <taxon>Pezizomycotina</taxon>
        <taxon>Eurotiomycetes</taxon>
        <taxon>Eurotiomycetidae</taxon>
        <taxon>Onygenales</taxon>
        <taxon>Ajellomycetaceae</taxon>
        <taxon>Histoplasma</taxon>
    </lineage>
</organism>
<reference evidence="1" key="1">
    <citation type="submission" date="2021-01" db="EMBL/GenBank/DDBJ databases">
        <title>Chromosome-level genome assembly of a human fungal pathogen reveals clustering of transcriptionally co-regulated genes.</title>
        <authorList>
            <person name="Voorhies M."/>
            <person name="Cohen S."/>
            <person name="Shea T.P."/>
            <person name="Petrus S."/>
            <person name="Munoz J.F."/>
            <person name="Poplawski S."/>
            <person name="Goldman W.E."/>
            <person name="Michael T."/>
            <person name="Cuomo C.A."/>
            <person name="Sil A."/>
            <person name="Beyhan S."/>
        </authorList>
    </citation>
    <scope>NUCLEOTIDE SEQUENCE</scope>
    <source>
        <strain evidence="1">H88</strain>
    </source>
</reference>
<accession>A0A8A1LK01</accession>
<sequence>MCREPSSHDSGIWHSKICTIPPRHSSLRSIPILESKGSKATKSTLASHFRRKAKATYES</sequence>
<evidence type="ECO:0000313" key="2">
    <source>
        <dbReference type="Proteomes" id="UP000663419"/>
    </source>
</evidence>
<evidence type="ECO:0000313" key="1">
    <source>
        <dbReference type="EMBL" id="QSS54181.1"/>
    </source>
</evidence>
<protein>
    <submittedName>
        <fullName evidence="1">Uncharacterized protein</fullName>
    </submittedName>
</protein>